<dbReference type="InterPro" id="IPR036097">
    <property type="entry name" value="HisK_dim/P_sf"/>
</dbReference>
<evidence type="ECO:0000256" key="1">
    <source>
        <dbReference type="ARBA" id="ARBA00000085"/>
    </source>
</evidence>
<accession>A0A6A6CD73</accession>
<dbReference type="GO" id="GO:0000155">
    <property type="term" value="F:phosphorelay sensor kinase activity"/>
    <property type="evidence" value="ECO:0007669"/>
    <property type="project" value="InterPro"/>
</dbReference>
<keyword evidence="4" id="KW-0808">Transferase</keyword>
<evidence type="ECO:0000259" key="9">
    <source>
        <dbReference type="PROSITE" id="PS50110"/>
    </source>
</evidence>
<dbReference type="InterPro" id="IPR003594">
    <property type="entry name" value="HATPase_dom"/>
</dbReference>
<evidence type="ECO:0000256" key="5">
    <source>
        <dbReference type="ARBA" id="ARBA00022777"/>
    </source>
</evidence>
<dbReference type="InterPro" id="IPR003661">
    <property type="entry name" value="HisK_dim/P_dom"/>
</dbReference>
<proteinExistence type="predicted"/>
<dbReference type="GO" id="GO:0009927">
    <property type="term" value="F:histidine phosphotransfer kinase activity"/>
    <property type="evidence" value="ECO:0007669"/>
    <property type="project" value="TreeGrafter"/>
</dbReference>
<feature type="region of interest" description="Disordered" evidence="7">
    <location>
        <begin position="147"/>
        <end position="182"/>
    </location>
</feature>
<dbReference type="PROSITE" id="PS50110">
    <property type="entry name" value="RESPONSE_REGULATORY"/>
    <property type="match status" value="1"/>
</dbReference>
<dbReference type="EC" id="2.7.13.3" evidence="2"/>
<keyword evidence="11" id="KW-1185">Reference proteome</keyword>
<dbReference type="Pfam" id="PF02518">
    <property type="entry name" value="HATPase_c"/>
    <property type="match status" value="1"/>
</dbReference>
<feature type="compositionally biased region" description="Low complexity" evidence="7">
    <location>
        <begin position="804"/>
        <end position="820"/>
    </location>
</feature>
<dbReference type="PROSITE" id="PS50109">
    <property type="entry name" value="HIS_KIN"/>
    <property type="match status" value="1"/>
</dbReference>
<feature type="compositionally biased region" description="Polar residues" evidence="7">
    <location>
        <begin position="54"/>
        <end position="74"/>
    </location>
</feature>
<name>A0A6A6CD73_ZASCE</name>
<dbReference type="Pfam" id="PF00072">
    <property type="entry name" value="Response_reg"/>
    <property type="match status" value="1"/>
</dbReference>
<dbReference type="Pfam" id="PF00512">
    <property type="entry name" value="HisKA"/>
    <property type="match status" value="1"/>
</dbReference>
<feature type="compositionally biased region" description="Polar residues" evidence="7">
    <location>
        <begin position="626"/>
        <end position="647"/>
    </location>
</feature>
<keyword evidence="3 6" id="KW-0597">Phosphoprotein</keyword>
<dbReference type="SMART" id="SM00388">
    <property type="entry name" value="HisKA"/>
    <property type="match status" value="1"/>
</dbReference>
<dbReference type="CDD" id="cd00082">
    <property type="entry name" value="HisKA"/>
    <property type="match status" value="1"/>
</dbReference>
<dbReference type="PANTHER" id="PTHR43047">
    <property type="entry name" value="TWO-COMPONENT HISTIDINE PROTEIN KINASE"/>
    <property type="match status" value="1"/>
</dbReference>
<keyword evidence="5" id="KW-0418">Kinase</keyword>
<dbReference type="Gene3D" id="3.30.565.10">
    <property type="entry name" value="Histidine kinase-like ATPase, C-terminal domain"/>
    <property type="match status" value="1"/>
</dbReference>
<dbReference type="RefSeq" id="XP_033666046.1">
    <property type="nucleotide sequence ID" value="XM_033817399.1"/>
</dbReference>
<evidence type="ECO:0000256" key="7">
    <source>
        <dbReference type="SAM" id="MobiDB-lite"/>
    </source>
</evidence>
<comment type="catalytic activity">
    <reaction evidence="1">
        <text>ATP + protein L-histidine = ADP + protein N-phospho-L-histidine.</text>
        <dbReference type="EC" id="2.7.13.3"/>
    </reaction>
</comment>
<feature type="compositionally biased region" description="Polar residues" evidence="7">
    <location>
        <begin position="1056"/>
        <end position="1076"/>
    </location>
</feature>
<dbReference type="EMBL" id="ML993601">
    <property type="protein sequence ID" value="KAF2165157.1"/>
    <property type="molecule type" value="Genomic_DNA"/>
</dbReference>
<evidence type="ECO:0000256" key="3">
    <source>
        <dbReference type="ARBA" id="ARBA00022553"/>
    </source>
</evidence>
<evidence type="ECO:0000313" key="10">
    <source>
        <dbReference type="EMBL" id="KAF2165157.1"/>
    </source>
</evidence>
<feature type="compositionally biased region" description="Polar residues" evidence="7">
    <location>
        <begin position="881"/>
        <end position="900"/>
    </location>
</feature>
<dbReference type="Gene3D" id="3.40.50.2300">
    <property type="match status" value="1"/>
</dbReference>
<dbReference type="InterPro" id="IPR011006">
    <property type="entry name" value="CheY-like_superfamily"/>
</dbReference>
<dbReference type="CDD" id="cd17546">
    <property type="entry name" value="REC_hyHK_CKI1_RcsC-like"/>
    <property type="match status" value="1"/>
</dbReference>
<dbReference type="SMART" id="SM00387">
    <property type="entry name" value="HATPase_c"/>
    <property type="match status" value="1"/>
</dbReference>
<feature type="region of interest" description="Disordered" evidence="7">
    <location>
        <begin position="625"/>
        <end position="648"/>
    </location>
</feature>
<evidence type="ECO:0000259" key="8">
    <source>
        <dbReference type="PROSITE" id="PS50109"/>
    </source>
</evidence>
<feature type="compositionally biased region" description="Polar residues" evidence="7">
    <location>
        <begin position="841"/>
        <end position="850"/>
    </location>
</feature>
<feature type="compositionally biased region" description="Polar residues" evidence="7">
    <location>
        <begin position="794"/>
        <end position="803"/>
    </location>
</feature>
<feature type="modified residue" description="4-aspartylphosphate" evidence="6">
    <location>
        <position position="1030"/>
    </location>
</feature>
<dbReference type="OrthoDB" id="303614at2759"/>
<feature type="compositionally biased region" description="Basic and acidic residues" evidence="7">
    <location>
        <begin position="901"/>
        <end position="924"/>
    </location>
</feature>
<dbReference type="Proteomes" id="UP000799537">
    <property type="component" value="Unassembled WGS sequence"/>
</dbReference>
<evidence type="ECO:0000256" key="2">
    <source>
        <dbReference type="ARBA" id="ARBA00012438"/>
    </source>
</evidence>
<dbReference type="SMART" id="SM00448">
    <property type="entry name" value="REC"/>
    <property type="match status" value="1"/>
</dbReference>
<feature type="region of interest" description="Disordered" evidence="7">
    <location>
        <begin position="54"/>
        <end position="109"/>
    </location>
</feature>
<reference evidence="10" key="1">
    <citation type="journal article" date="2020" name="Stud. Mycol.">
        <title>101 Dothideomycetes genomes: a test case for predicting lifestyles and emergence of pathogens.</title>
        <authorList>
            <person name="Haridas S."/>
            <person name="Albert R."/>
            <person name="Binder M."/>
            <person name="Bloem J."/>
            <person name="Labutti K."/>
            <person name="Salamov A."/>
            <person name="Andreopoulos B."/>
            <person name="Baker S."/>
            <person name="Barry K."/>
            <person name="Bills G."/>
            <person name="Bluhm B."/>
            <person name="Cannon C."/>
            <person name="Castanera R."/>
            <person name="Culley D."/>
            <person name="Daum C."/>
            <person name="Ezra D."/>
            <person name="Gonzalez J."/>
            <person name="Henrissat B."/>
            <person name="Kuo A."/>
            <person name="Liang C."/>
            <person name="Lipzen A."/>
            <person name="Lutzoni F."/>
            <person name="Magnuson J."/>
            <person name="Mondo S."/>
            <person name="Nolan M."/>
            <person name="Ohm R."/>
            <person name="Pangilinan J."/>
            <person name="Park H.-J."/>
            <person name="Ramirez L."/>
            <person name="Alfaro M."/>
            <person name="Sun H."/>
            <person name="Tritt A."/>
            <person name="Yoshinaga Y."/>
            <person name="Zwiers L.-H."/>
            <person name="Turgeon B."/>
            <person name="Goodwin S."/>
            <person name="Spatafora J."/>
            <person name="Crous P."/>
            <person name="Grigoriev I."/>
        </authorList>
    </citation>
    <scope>NUCLEOTIDE SEQUENCE</scope>
    <source>
        <strain evidence="10">ATCC 36951</strain>
    </source>
</reference>
<dbReference type="Gene3D" id="1.10.287.130">
    <property type="match status" value="1"/>
</dbReference>
<evidence type="ECO:0000256" key="6">
    <source>
        <dbReference type="PROSITE-ProRule" id="PRU00169"/>
    </source>
</evidence>
<feature type="region of interest" description="Disordered" evidence="7">
    <location>
        <begin position="791"/>
        <end position="969"/>
    </location>
</feature>
<dbReference type="SUPFAM" id="SSF52172">
    <property type="entry name" value="CheY-like"/>
    <property type="match status" value="1"/>
</dbReference>
<evidence type="ECO:0000313" key="11">
    <source>
        <dbReference type="Proteomes" id="UP000799537"/>
    </source>
</evidence>
<dbReference type="SUPFAM" id="SSF47384">
    <property type="entry name" value="Homodimeric domain of signal transducing histidine kinase"/>
    <property type="match status" value="1"/>
</dbReference>
<dbReference type="AlphaFoldDB" id="A0A6A6CD73"/>
<dbReference type="GO" id="GO:0005886">
    <property type="term" value="C:plasma membrane"/>
    <property type="evidence" value="ECO:0007669"/>
    <property type="project" value="TreeGrafter"/>
</dbReference>
<organism evidence="10 11">
    <name type="scientific">Zasmidium cellare ATCC 36951</name>
    <dbReference type="NCBI Taxonomy" id="1080233"/>
    <lineage>
        <taxon>Eukaryota</taxon>
        <taxon>Fungi</taxon>
        <taxon>Dikarya</taxon>
        <taxon>Ascomycota</taxon>
        <taxon>Pezizomycotina</taxon>
        <taxon>Dothideomycetes</taxon>
        <taxon>Dothideomycetidae</taxon>
        <taxon>Mycosphaerellales</taxon>
        <taxon>Mycosphaerellaceae</taxon>
        <taxon>Zasmidium</taxon>
    </lineage>
</organism>
<dbReference type="InterPro" id="IPR036890">
    <property type="entry name" value="HATPase_C_sf"/>
</dbReference>
<dbReference type="PRINTS" id="PR00344">
    <property type="entry name" value="BCTRLSENSOR"/>
</dbReference>
<feature type="domain" description="Response regulatory" evidence="9">
    <location>
        <begin position="978"/>
        <end position="1135"/>
    </location>
</feature>
<feature type="domain" description="Histidine kinase" evidence="8">
    <location>
        <begin position="347"/>
        <end position="623"/>
    </location>
</feature>
<sequence>MVEDPQWRDSRFVCEDPHFRYYCGVPLRTENDINIGALFLLDDRPRESTNIARLKAQQTAEARRASSSHTSTEPPSRDDQTRGRTSHRSSSSEEAAKTKQKKSATEADHQRVFDRAAYLLRQASDLKQPGGGGVVLFDTNAQASSIDPLLKRQESDYARTGQSSRSSDSHGPAYPKPNSNETAYSGAMRERVVLAAASIQPADNKAAPKNIGRADPTFKVTLAPPELARMSKKHPRGKLFNIPDNCGTSLFDWEGRPIAGRLSAKMYDLVLLHRQFPEAKQVIFVPMFHVNLNRWTSCFVYSNSRFRALSYEMDYLPILAFCTAIKAEIVRLATVFADKQKSDFIGSVSHELRSPLHGILASIEFLQDTECDAFQRSCVDTMDACAQTLLDTSNESRERDSKQTNLPATTNIRSEPIFATDQDCDVALITEEVIDGLAIAHMAKYKTNAAFNDASREINPTLADAGVRPKLKRVLNAIRPGVELILDINGPPDWGFQTQPGAIRRIVMNLFGNSLKYTRHGHITVSLRVIGNQFCDGDQAVKFPQEQRSMVKLTVTDTGQGMSPEYLRTKIFTPFAQEDSKSAGTGLGLSIVRSLVTMLKGEIDIKSIVNVGTMVVVTLPMKRAATATSKPRTSSPDRLSESSSQAMRTRDSSVSALLSLDSPPQVAIYEPALEFDSFGQSQGAVSVHNALMQYLTQWYHFPALKTWDFDMPAKILVVDEIHLPTLLARRPDYLETVSLQSIIVLCASPSRQAILAQDIQSSQVEPICKPFGPFKLARAICRALERAAKAPTMGQYSEVPNTPSSGSSRALASRSRGRISIDYDDVSPIDRRARSPPLSPPEQQRPSLQKHNPALLSPALKPPKEVSPGPDRGYPFPVTHDNATPPTKTSTMPPLPSSQAKEARNNRPPYRDDKRNAAHPEHEQATSSASQKTLELMQQAANAPAVGGNARASETVSSTTGSTSPWNVPSFPKGRKPVVLIVDDNQLNLDLLQTYVTRKGYGAEIIKTAADGQEAVDAFNRYDPDIVFMDLSMPVMNGHEATRTIRQIESNRRASNEQVPTLNSLQEQSDSFSPATPMTPGSDGCVKSKKPALVVALTGNAKGSDQIEAFDSGVDIYMTKPVSFKQVGKLLENWREEQAEE</sequence>
<dbReference type="PANTHER" id="PTHR43047:SF72">
    <property type="entry name" value="OSMOSENSING HISTIDINE PROTEIN KINASE SLN1"/>
    <property type="match status" value="1"/>
</dbReference>
<feature type="compositionally biased region" description="Low complexity" evidence="7">
    <location>
        <begin position="953"/>
        <end position="964"/>
    </location>
</feature>
<dbReference type="InterPro" id="IPR005467">
    <property type="entry name" value="His_kinase_dom"/>
</dbReference>
<dbReference type="InterPro" id="IPR001789">
    <property type="entry name" value="Sig_transdc_resp-reg_receiver"/>
</dbReference>
<evidence type="ECO:0000256" key="4">
    <source>
        <dbReference type="ARBA" id="ARBA00022679"/>
    </source>
</evidence>
<gene>
    <name evidence="10" type="ORF">M409DRAFT_67433</name>
</gene>
<feature type="compositionally biased region" description="Basic and acidic residues" evidence="7">
    <location>
        <begin position="90"/>
        <end position="109"/>
    </location>
</feature>
<protein>
    <recommendedName>
        <fullName evidence="2">histidine kinase</fullName>
        <ecNumber evidence="2">2.7.13.3</ecNumber>
    </recommendedName>
</protein>
<dbReference type="SUPFAM" id="SSF55874">
    <property type="entry name" value="ATPase domain of HSP90 chaperone/DNA topoisomerase II/histidine kinase"/>
    <property type="match status" value="1"/>
</dbReference>
<feature type="region of interest" description="Disordered" evidence="7">
    <location>
        <begin position="1052"/>
        <end position="1085"/>
    </location>
</feature>
<dbReference type="InterPro" id="IPR004358">
    <property type="entry name" value="Sig_transdc_His_kin-like_C"/>
</dbReference>
<dbReference type="GeneID" id="54570671"/>